<dbReference type="InterPro" id="IPR021986">
    <property type="entry name" value="Spherulin4"/>
</dbReference>
<dbReference type="PANTHER" id="PTHR35040">
    <property type="match status" value="1"/>
</dbReference>
<dbReference type="RefSeq" id="WP_380547361.1">
    <property type="nucleotide sequence ID" value="NZ_JBHEZY010000001.1"/>
</dbReference>
<accession>A0ABV6WSP4</accession>
<reference evidence="1 2" key="1">
    <citation type="submission" date="2024-09" db="EMBL/GenBank/DDBJ databases">
        <authorList>
            <person name="Lee S.D."/>
        </authorList>
    </citation>
    <scope>NUCLEOTIDE SEQUENCE [LARGE SCALE GENOMIC DNA]</scope>
    <source>
        <strain evidence="1 2">N1-3</strain>
    </source>
</reference>
<comment type="caution">
    <text evidence="1">The sequence shown here is derived from an EMBL/GenBank/DDBJ whole genome shotgun (WGS) entry which is preliminary data.</text>
</comment>
<evidence type="ECO:0000313" key="2">
    <source>
        <dbReference type="Proteomes" id="UP001592530"/>
    </source>
</evidence>
<proteinExistence type="predicted"/>
<sequence>MTTGQISGRRRLLVPLYVYPGTEPGAWHGVAARADTVAWVVFNPASGPGRVPEPEFAEAAGTLRAAGIPLLGYVDTDYGRRSHREVVTDLERYQDWYPVDGVFLDQVGSAPELLPHYRRLAVAARSLDARQVVLNPGVHPDPGYAAIADVVITFEGAWEVYQRLQVPAWTTAYPARRFGHLVHTVPADDCDLVLRTARQYGAEYCYATPGTGDNPWSVLMPQLRQGSEVC</sequence>
<organism evidence="1 2">
    <name type="scientific">Streptacidiphilus alkalitolerans</name>
    <dbReference type="NCBI Taxonomy" id="3342712"/>
    <lineage>
        <taxon>Bacteria</taxon>
        <taxon>Bacillati</taxon>
        <taxon>Actinomycetota</taxon>
        <taxon>Actinomycetes</taxon>
        <taxon>Kitasatosporales</taxon>
        <taxon>Streptomycetaceae</taxon>
        <taxon>Streptacidiphilus</taxon>
    </lineage>
</organism>
<name>A0ABV6WSP4_9ACTN</name>
<gene>
    <name evidence="1" type="ORF">ACEZDB_00080</name>
</gene>
<protein>
    <submittedName>
        <fullName evidence="1">Spherulation-specific family 4 protein</fullName>
    </submittedName>
</protein>
<dbReference type="Pfam" id="PF12138">
    <property type="entry name" value="Spherulin4"/>
    <property type="match status" value="1"/>
</dbReference>
<dbReference type="PANTHER" id="PTHR35040:SF9">
    <property type="entry name" value="4-LIKE CELL SURFACE PROTEIN, PUTATIVE (AFU_ORTHOLOGUE AFUA_4G14080)-RELATED"/>
    <property type="match status" value="1"/>
</dbReference>
<dbReference type="Proteomes" id="UP001592530">
    <property type="component" value="Unassembled WGS sequence"/>
</dbReference>
<dbReference type="EMBL" id="JBHEZY010000001">
    <property type="protein sequence ID" value="MFC1429064.1"/>
    <property type="molecule type" value="Genomic_DNA"/>
</dbReference>
<evidence type="ECO:0000313" key="1">
    <source>
        <dbReference type="EMBL" id="MFC1429064.1"/>
    </source>
</evidence>